<evidence type="ECO:0000256" key="4">
    <source>
        <dbReference type="ARBA" id="ARBA00023125"/>
    </source>
</evidence>
<dbReference type="EMBL" id="DXAQ01000166">
    <property type="protein sequence ID" value="HIZ90476.1"/>
    <property type="molecule type" value="Genomic_DNA"/>
</dbReference>
<dbReference type="GO" id="GO:0006313">
    <property type="term" value="P:DNA transposition"/>
    <property type="evidence" value="ECO:0007669"/>
    <property type="project" value="InterPro"/>
</dbReference>
<organism evidence="6 7">
    <name type="scientific">Candidatus Mucispirillum faecigallinarum</name>
    <dbReference type="NCBI Taxonomy" id="2838699"/>
    <lineage>
        <taxon>Bacteria</taxon>
        <taxon>Pseudomonadati</taxon>
        <taxon>Deferribacterota</taxon>
        <taxon>Deferribacteres</taxon>
        <taxon>Deferribacterales</taxon>
        <taxon>Mucispirillaceae</taxon>
        <taxon>Mucispirillum</taxon>
    </lineage>
</organism>
<keyword evidence="3" id="KW-0815">Transposition</keyword>
<keyword evidence="5" id="KW-0233">DNA recombination</keyword>
<evidence type="ECO:0000313" key="7">
    <source>
        <dbReference type="Proteomes" id="UP000824176"/>
    </source>
</evidence>
<dbReference type="Proteomes" id="UP000824176">
    <property type="component" value="Unassembled WGS sequence"/>
</dbReference>
<dbReference type="Pfam" id="PF00872">
    <property type="entry name" value="Transposase_mut"/>
    <property type="match status" value="1"/>
</dbReference>
<dbReference type="InterPro" id="IPR001207">
    <property type="entry name" value="Transposase_mutator"/>
</dbReference>
<evidence type="ECO:0000313" key="6">
    <source>
        <dbReference type="EMBL" id="HIZ90476.1"/>
    </source>
</evidence>
<dbReference type="GO" id="GO:0004803">
    <property type="term" value="F:transposase activity"/>
    <property type="evidence" value="ECO:0007669"/>
    <property type="project" value="InterPro"/>
</dbReference>
<keyword evidence="4" id="KW-0238">DNA-binding</keyword>
<comment type="caution">
    <text evidence="6">The sequence shown here is derived from an EMBL/GenBank/DDBJ whole genome shotgun (WGS) entry which is preliminary data.</text>
</comment>
<name>A0A9D2GWY3_9BACT</name>
<evidence type="ECO:0000256" key="2">
    <source>
        <dbReference type="ARBA" id="ARBA00010961"/>
    </source>
</evidence>
<evidence type="ECO:0000256" key="3">
    <source>
        <dbReference type="ARBA" id="ARBA00022578"/>
    </source>
</evidence>
<sequence>MILYTYTCFLKAISFVFTGTSLQRCIVHFMSNILSKIPKTINTK</sequence>
<dbReference type="AlphaFoldDB" id="A0A9D2GWY3"/>
<proteinExistence type="inferred from homology"/>
<dbReference type="GO" id="GO:0003677">
    <property type="term" value="F:DNA binding"/>
    <property type="evidence" value="ECO:0007669"/>
    <property type="project" value="UniProtKB-KW"/>
</dbReference>
<evidence type="ECO:0000256" key="1">
    <source>
        <dbReference type="ARBA" id="ARBA00002190"/>
    </source>
</evidence>
<gene>
    <name evidence="6" type="ORF">H9804_11070</name>
</gene>
<comment type="similarity">
    <text evidence="2">Belongs to the transposase mutator family.</text>
</comment>
<accession>A0A9D2GWY3</accession>
<protein>
    <submittedName>
        <fullName evidence="6">Transposase</fullName>
    </submittedName>
</protein>
<evidence type="ECO:0000256" key="5">
    <source>
        <dbReference type="ARBA" id="ARBA00023172"/>
    </source>
</evidence>
<reference evidence="6" key="2">
    <citation type="submission" date="2021-04" db="EMBL/GenBank/DDBJ databases">
        <authorList>
            <person name="Gilroy R."/>
        </authorList>
    </citation>
    <scope>NUCLEOTIDE SEQUENCE</scope>
    <source>
        <strain evidence="6">ChiW4-1371</strain>
    </source>
</reference>
<reference evidence="6" key="1">
    <citation type="journal article" date="2021" name="PeerJ">
        <title>Extensive microbial diversity within the chicken gut microbiome revealed by metagenomics and culture.</title>
        <authorList>
            <person name="Gilroy R."/>
            <person name="Ravi A."/>
            <person name="Getino M."/>
            <person name="Pursley I."/>
            <person name="Horton D.L."/>
            <person name="Alikhan N.F."/>
            <person name="Baker D."/>
            <person name="Gharbi K."/>
            <person name="Hall N."/>
            <person name="Watson M."/>
            <person name="Adriaenssens E.M."/>
            <person name="Foster-Nyarko E."/>
            <person name="Jarju S."/>
            <person name="Secka A."/>
            <person name="Antonio M."/>
            <person name="Oren A."/>
            <person name="Chaudhuri R.R."/>
            <person name="La Ragione R."/>
            <person name="Hildebrand F."/>
            <person name="Pallen M.J."/>
        </authorList>
    </citation>
    <scope>NUCLEOTIDE SEQUENCE</scope>
    <source>
        <strain evidence="6">ChiW4-1371</strain>
    </source>
</reference>
<comment type="function">
    <text evidence="1">Required for the transposition of the insertion element.</text>
</comment>